<dbReference type="InterPro" id="IPR011084">
    <property type="entry name" value="DRMBL"/>
</dbReference>
<sequence>MSASPVRDSIGEPIAVASDVKAVATTSAGASHGPFTLEDDDDRVDPTDEEFAALIASQDGAYREEQDTEIELREEVDHLDDETYTGREDETWTWQEYHAEHFGKADAGIEESVLCPVCGEQLISMAEHDRSAHVNACLDLPAPLKEENAEDSDAKPDLKPIPDQKPGLKAEDSLTADGSKDAYKLLMVSHSEEKRWADAAKTELAQRGTRYKTRVCPFYKILSPFPIAVDAFKYGRVPGIGGYYLSHFHSDHYGGLSSSWDAGPIYCSTVTGNLCIQQLRVKPEYIVKLNMNTPHMINGVTVTLIDANHCPGSTLFFFEGEVRGKILRYLHCGDFRATPTQLMHPAIAGKRIDALYLDTTYLAPKYAFPSQEEVIEACCHVCKDLAGILKPEENPVGEARQVHGLDKFLKKDNNLVSTAPATVPAKPKGRLLVVVGTYSIGKERIVVGIAKALGSKIYADHRKRDILACLEDPILASLVTADPAEAQVHMTYLQEIRAETLQAYCDSLAPHFARVVGFRGTGWTYAPPRTRLLDSPSVSQILSWKPTYDFRDMHPARGSTNTSMMFGVAYSEHSSFRELMCFCLSADLGRVIPTVNIGSAKSREKMKVWIDRWEVHKRKEGRLPMQVGQKYF</sequence>
<feature type="region of interest" description="Disordered" evidence="6">
    <location>
        <begin position="147"/>
        <end position="174"/>
    </location>
</feature>
<dbReference type="AlphaFoldDB" id="A0A1Y2FF89"/>
<dbReference type="GeneID" id="63784346"/>
<organism evidence="8 9">
    <name type="scientific">Protomyces lactucae-debilis</name>
    <dbReference type="NCBI Taxonomy" id="2754530"/>
    <lineage>
        <taxon>Eukaryota</taxon>
        <taxon>Fungi</taxon>
        <taxon>Dikarya</taxon>
        <taxon>Ascomycota</taxon>
        <taxon>Taphrinomycotina</taxon>
        <taxon>Taphrinomycetes</taxon>
        <taxon>Taphrinales</taxon>
        <taxon>Protomycetaceae</taxon>
        <taxon>Protomyces</taxon>
    </lineage>
</organism>
<keyword evidence="9" id="KW-1185">Reference proteome</keyword>
<dbReference type="CDD" id="cd16273">
    <property type="entry name" value="SNM1A-1C-like_MBL-fold"/>
    <property type="match status" value="1"/>
</dbReference>
<dbReference type="SUPFAM" id="SSF56281">
    <property type="entry name" value="Metallo-hydrolase/oxidoreductase"/>
    <property type="match status" value="1"/>
</dbReference>
<dbReference type="OrthoDB" id="262529at2759"/>
<comment type="similarity">
    <text evidence="2">Belongs to the DNA repair metallo-beta-lactamase (DRMBL) family.</text>
</comment>
<protein>
    <submittedName>
        <fullName evidence="8">DNA repair metallo-beta-lactamase-domain-containing protein</fullName>
    </submittedName>
</protein>
<feature type="region of interest" description="Disordered" evidence="6">
    <location>
        <begin position="25"/>
        <end position="44"/>
    </location>
</feature>
<accession>A0A1Y2FF89</accession>
<dbReference type="PANTHER" id="PTHR23240:SF6">
    <property type="entry name" value="DNA CROSS-LINK REPAIR 1A PROTEIN"/>
    <property type="match status" value="1"/>
</dbReference>
<dbReference type="PANTHER" id="PTHR23240">
    <property type="entry name" value="DNA CROSS-LINK REPAIR PROTEIN PSO2/SNM1-RELATED"/>
    <property type="match status" value="1"/>
</dbReference>
<dbReference type="GO" id="GO:0003684">
    <property type="term" value="F:damaged DNA binding"/>
    <property type="evidence" value="ECO:0007669"/>
    <property type="project" value="TreeGrafter"/>
</dbReference>
<dbReference type="STRING" id="56484.A0A1Y2FF89"/>
<comment type="caution">
    <text evidence="8">The sequence shown here is derived from an EMBL/GenBank/DDBJ whole genome shotgun (WGS) entry which is preliminary data.</text>
</comment>
<evidence type="ECO:0000256" key="2">
    <source>
        <dbReference type="ARBA" id="ARBA00010304"/>
    </source>
</evidence>
<evidence type="ECO:0000256" key="5">
    <source>
        <dbReference type="ARBA" id="ARBA00023242"/>
    </source>
</evidence>
<dbReference type="Gene3D" id="3.40.50.12650">
    <property type="match status" value="1"/>
</dbReference>
<reference evidence="8 9" key="1">
    <citation type="submission" date="2016-07" db="EMBL/GenBank/DDBJ databases">
        <title>Pervasive Adenine N6-methylation of Active Genes in Fungi.</title>
        <authorList>
            <consortium name="DOE Joint Genome Institute"/>
            <person name="Mondo S.J."/>
            <person name="Dannebaum R.O."/>
            <person name="Kuo R.C."/>
            <person name="Labutti K."/>
            <person name="Haridas S."/>
            <person name="Kuo A."/>
            <person name="Salamov A."/>
            <person name="Ahrendt S.R."/>
            <person name="Lipzen A."/>
            <person name="Sullivan W."/>
            <person name="Andreopoulos W.B."/>
            <person name="Clum A."/>
            <person name="Lindquist E."/>
            <person name="Daum C."/>
            <person name="Ramamoorthy G.K."/>
            <person name="Gryganskyi A."/>
            <person name="Culley D."/>
            <person name="Magnuson J.K."/>
            <person name="James T.Y."/>
            <person name="O'Malley M.A."/>
            <person name="Stajich J.E."/>
            <person name="Spatafora J.W."/>
            <person name="Visel A."/>
            <person name="Grigoriev I.V."/>
        </authorList>
    </citation>
    <scope>NUCLEOTIDE SEQUENCE [LARGE SCALE GENOMIC DNA]</scope>
    <source>
        <strain evidence="8 9">12-1054</strain>
    </source>
</reference>
<feature type="domain" description="DNA repair metallo-beta-lactamase" evidence="7">
    <location>
        <begin position="475"/>
        <end position="598"/>
    </location>
</feature>
<evidence type="ECO:0000256" key="6">
    <source>
        <dbReference type="SAM" id="MobiDB-lite"/>
    </source>
</evidence>
<dbReference type="Pfam" id="PF07522">
    <property type="entry name" value="DRMBL"/>
    <property type="match status" value="1"/>
</dbReference>
<evidence type="ECO:0000256" key="1">
    <source>
        <dbReference type="ARBA" id="ARBA00004123"/>
    </source>
</evidence>
<dbReference type="GO" id="GO:0036297">
    <property type="term" value="P:interstrand cross-link repair"/>
    <property type="evidence" value="ECO:0007669"/>
    <property type="project" value="TreeGrafter"/>
</dbReference>
<comment type="subcellular location">
    <subcellularLocation>
        <location evidence="1">Nucleus</location>
    </subcellularLocation>
</comment>
<evidence type="ECO:0000256" key="4">
    <source>
        <dbReference type="ARBA" id="ARBA00023204"/>
    </source>
</evidence>
<keyword evidence="3" id="KW-0227">DNA damage</keyword>
<keyword evidence="4" id="KW-0234">DNA repair</keyword>
<name>A0A1Y2FF89_PROLT</name>
<dbReference type="GO" id="GO:0006303">
    <property type="term" value="P:double-strand break repair via nonhomologous end joining"/>
    <property type="evidence" value="ECO:0007669"/>
    <property type="project" value="TreeGrafter"/>
</dbReference>
<dbReference type="GO" id="GO:0035312">
    <property type="term" value="F:5'-3' DNA exonuclease activity"/>
    <property type="evidence" value="ECO:0007669"/>
    <property type="project" value="TreeGrafter"/>
</dbReference>
<evidence type="ECO:0000313" key="8">
    <source>
        <dbReference type="EMBL" id="ORY82630.1"/>
    </source>
</evidence>
<keyword evidence="5" id="KW-0539">Nucleus</keyword>
<dbReference type="Gene3D" id="3.60.15.10">
    <property type="entry name" value="Ribonuclease Z/Hydroxyacylglutathione hydrolase-like"/>
    <property type="match status" value="1"/>
</dbReference>
<dbReference type="GO" id="GO:0005634">
    <property type="term" value="C:nucleus"/>
    <property type="evidence" value="ECO:0007669"/>
    <property type="project" value="UniProtKB-SubCell"/>
</dbReference>
<dbReference type="InterPro" id="IPR036866">
    <property type="entry name" value="RibonucZ/Hydroxyglut_hydro"/>
</dbReference>
<dbReference type="RefSeq" id="XP_040725501.1">
    <property type="nucleotide sequence ID" value="XM_040867747.1"/>
</dbReference>
<proteinExistence type="inferred from homology"/>
<dbReference type="Proteomes" id="UP000193685">
    <property type="component" value="Unassembled WGS sequence"/>
</dbReference>
<dbReference type="OMA" id="AQVHMHS"/>
<dbReference type="EMBL" id="MCFI01000009">
    <property type="protein sequence ID" value="ORY82630.1"/>
    <property type="molecule type" value="Genomic_DNA"/>
</dbReference>
<evidence type="ECO:0000313" key="9">
    <source>
        <dbReference type="Proteomes" id="UP000193685"/>
    </source>
</evidence>
<evidence type="ECO:0000256" key="3">
    <source>
        <dbReference type="ARBA" id="ARBA00022763"/>
    </source>
</evidence>
<gene>
    <name evidence="8" type="ORF">BCR37DRAFT_347153</name>
</gene>
<evidence type="ECO:0000259" key="7">
    <source>
        <dbReference type="Pfam" id="PF07522"/>
    </source>
</evidence>